<comment type="caution">
    <text evidence="6">The sequence shown here is derived from an EMBL/GenBank/DDBJ whole genome shotgun (WGS) entry which is preliminary data.</text>
</comment>
<dbReference type="InterPro" id="IPR058240">
    <property type="entry name" value="rSAM_sf"/>
</dbReference>
<evidence type="ECO:0000259" key="5">
    <source>
        <dbReference type="PROSITE" id="PS51918"/>
    </source>
</evidence>
<keyword evidence="7" id="KW-1185">Reference proteome</keyword>
<gene>
    <name evidence="6" type="ORF">FHU38_000836</name>
</gene>
<keyword evidence="3" id="KW-0408">Iron</keyword>
<dbReference type="PANTHER" id="PTHR11228:SF7">
    <property type="entry name" value="PQQA PEPTIDE CYCLASE"/>
    <property type="match status" value="1"/>
</dbReference>
<dbReference type="Pfam" id="PF04055">
    <property type="entry name" value="Radical_SAM"/>
    <property type="match status" value="1"/>
</dbReference>
<dbReference type="RefSeq" id="WP_167166636.1">
    <property type="nucleotide sequence ID" value="NZ_JAAOYM010000001.1"/>
</dbReference>
<name>A0A7X5UML9_9PSEU</name>
<dbReference type="InterPro" id="IPR013785">
    <property type="entry name" value="Aldolase_TIM"/>
</dbReference>
<evidence type="ECO:0000256" key="1">
    <source>
        <dbReference type="ARBA" id="ARBA00022691"/>
    </source>
</evidence>
<dbReference type="Proteomes" id="UP000545493">
    <property type="component" value="Unassembled WGS sequence"/>
</dbReference>
<dbReference type="PROSITE" id="PS51918">
    <property type="entry name" value="RADICAL_SAM"/>
    <property type="match status" value="1"/>
</dbReference>
<keyword evidence="1" id="KW-0949">S-adenosyl-L-methionine</keyword>
<dbReference type="AlphaFoldDB" id="A0A7X5UML9"/>
<dbReference type="InterPro" id="IPR007197">
    <property type="entry name" value="rSAM"/>
</dbReference>
<dbReference type="GO" id="GO:0003824">
    <property type="term" value="F:catalytic activity"/>
    <property type="evidence" value="ECO:0007669"/>
    <property type="project" value="InterPro"/>
</dbReference>
<keyword evidence="4" id="KW-0411">Iron-sulfur</keyword>
<proteinExistence type="predicted"/>
<dbReference type="EMBL" id="JAAOYM010000001">
    <property type="protein sequence ID" value="NIJ10492.1"/>
    <property type="molecule type" value="Genomic_DNA"/>
</dbReference>
<dbReference type="Pfam" id="PF13186">
    <property type="entry name" value="SPASM"/>
    <property type="match status" value="1"/>
</dbReference>
<feature type="domain" description="Radical SAM core" evidence="5">
    <location>
        <begin position="114"/>
        <end position="364"/>
    </location>
</feature>
<evidence type="ECO:0000313" key="6">
    <source>
        <dbReference type="EMBL" id="NIJ10492.1"/>
    </source>
</evidence>
<evidence type="ECO:0000256" key="3">
    <source>
        <dbReference type="ARBA" id="ARBA00023004"/>
    </source>
</evidence>
<dbReference type="InterPro" id="IPR050377">
    <property type="entry name" value="Radical_SAM_PqqE_MftC-like"/>
</dbReference>
<dbReference type="Gene3D" id="3.20.20.70">
    <property type="entry name" value="Aldolase class I"/>
    <property type="match status" value="1"/>
</dbReference>
<reference evidence="6 7" key="1">
    <citation type="submission" date="2020-03" db="EMBL/GenBank/DDBJ databases">
        <title>Sequencing the genomes of 1000 actinobacteria strains.</title>
        <authorList>
            <person name="Klenk H.-P."/>
        </authorList>
    </citation>
    <scope>NUCLEOTIDE SEQUENCE [LARGE SCALE GENOMIC DNA]</scope>
    <source>
        <strain evidence="6 7">DSM 45685</strain>
    </source>
</reference>
<dbReference type="PANTHER" id="PTHR11228">
    <property type="entry name" value="RADICAL SAM DOMAIN PROTEIN"/>
    <property type="match status" value="1"/>
</dbReference>
<evidence type="ECO:0000256" key="4">
    <source>
        <dbReference type="ARBA" id="ARBA00023014"/>
    </source>
</evidence>
<dbReference type="SFLD" id="SFLDS00029">
    <property type="entry name" value="Radical_SAM"/>
    <property type="match status" value="1"/>
</dbReference>
<dbReference type="CDD" id="cd01335">
    <property type="entry name" value="Radical_SAM"/>
    <property type="match status" value="1"/>
</dbReference>
<dbReference type="SUPFAM" id="SSF102114">
    <property type="entry name" value="Radical SAM enzymes"/>
    <property type="match status" value="1"/>
</dbReference>
<dbReference type="InterPro" id="IPR023885">
    <property type="entry name" value="4Fe4S-binding_SPASM_dom"/>
</dbReference>
<organism evidence="6 7">
    <name type="scientific">Saccharomonospora amisosensis</name>
    <dbReference type="NCBI Taxonomy" id="1128677"/>
    <lineage>
        <taxon>Bacteria</taxon>
        <taxon>Bacillati</taxon>
        <taxon>Actinomycetota</taxon>
        <taxon>Actinomycetes</taxon>
        <taxon>Pseudonocardiales</taxon>
        <taxon>Pseudonocardiaceae</taxon>
        <taxon>Saccharomonospora</taxon>
    </lineage>
</organism>
<dbReference type="SFLD" id="SFLDG01067">
    <property type="entry name" value="SPASM/twitch_domain_containing"/>
    <property type="match status" value="1"/>
</dbReference>
<sequence length="497" mass="56811">MTTVGPQENTERRLLPIFPAGEMDALQAGPVVDGHQTYQVNDHETLFSNEELIEPLQPYPGAVLPKIAGRKAYPIPDRVGKYGTWSEFKKAPKFMAQWVHWKTRTDLILEGRYHDVPPAHYEGIFTLVCNFMCPHCSRRVTRTKWVEGGTWDHNTPIEKKNTMHPDGLRRVIDQLAANMVDDQMGIIWGGGDPTANPYTYTAMAYARERGITSSFLTNGVHLDVDNCLATDPILVRISLNCGTEEAYRKFHGYPRGRDDFDRVRQNMRDLARRKLELGARTLVGISLIVDERNMDDIVEAAKEVRAVVDDAGPGIDYVIARPVMNYKHFDHEWARLKDDTKQRGMDLVNEGGEAWQIFHDLGIPLVLIKDSFDEPPPPESYEGSECLAYGLYGEIRHNGDVQLCSDSYGNPKYTIGNLFDNDLDEILTSERRRKVLAEINESKCFQTTCPHNSRGHHHNRIFHQIESFRRAGRMNEVRQWVDDLREVTYPLGHSFFV</sequence>
<evidence type="ECO:0000256" key="2">
    <source>
        <dbReference type="ARBA" id="ARBA00022723"/>
    </source>
</evidence>
<evidence type="ECO:0000313" key="7">
    <source>
        <dbReference type="Proteomes" id="UP000545493"/>
    </source>
</evidence>
<dbReference type="GO" id="GO:0046872">
    <property type="term" value="F:metal ion binding"/>
    <property type="evidence" value="ECO:0007669"/>
    <property type="project" value="UniProtKB-KW"/>
</dbReference>
<keyword evidence="2" id="KW-0479">Metal-binding</keyword>
<dbReference type="GO" id="GO:0051536">
    <property type="term" value="F:iron-sulfur cluster binding"/>
    <property type="evidence" value="ECO:0007669"/>
    <property type="project" value="UniProtKB-KW"/>
</dbReference>
<protein>
    <submittedName>
        <fullName evidence="6">Sulfatase maturation enzyme AslB (Radical SAM superfamily)</fullName>
    </submittedName>
</protein>
<accession>A0A7X5UML9</accession>